<comment type="caution">
    <text evidence="2">The sequence shown here is derived from an EMBL/GenBank/DDBJ whole genome shotgun (WGS) entry which is preliminary data.</text>
</comment>
<keyword evidence="1" id="KW-1133">Transmembrane helix</keyword>
<evidence type="ECO:0000256" key="1">
    <source>
        <dbReference type="SAM" id="Phobius"/>
    </source>
</evidence>
<keyword evidence="3" id="KW-1185">Reference proteome</keyword>
<keyword evidence="1" id="KW-0812">Transmembrane</keyword>
<feature type="transmembrane region" description="Helical" evidence="1">
    <location>
        <begin position="76"/>
        <end position="96"/>
    </location>
</feature>
<accession>A0A939JPD2</accession>
<dbReference type="Proteomes" id="UP000664781">
    <property type="component" value="Unassembled WGS sequence"/>
</dbReference>
<evidence type="ECO:0000313" key="2">
    <source>
        <dbReference type="EMBL" id="MBO0654388.1"/>
    </source>
</evidence>
<reference evidence="2" key="1">
    <citation type="submission" date="2021-03" db="EMBL/GenBank/DDBJ databases">
        <title>Streptomyces strains.</title>
        <authorList>
            <person name="Lund M.B."/>
            <person name="Toerring T."/>
        </authorList>
    </citation>
    <scope>NUCLEOTIDE SEQUENCE</scope>
    <source>
        <strain evidence="2">JCM 4242</strain>
    </source>
</reference>
<gene>
    <name evidence="2" type="ORF">J1792_16865</name>
</gene>
<evidence type="ECO:0000313" key="3">
    <source>
        <dbReference type="Proteomes" id="UP000664781"/>
    </source>
</evidence>
<protein>
    <submittedName>
        <fullName evidence="2">Uncharacterized protein</fullName>
    </submittedName>
</protein>
<feature type="transmembrane region" description="Helical" evidence="1">
    <location>
        <begin position="176"/>
        <end position="196"/>
    </location>
</feature>
<keyword evidence="1" id="KW-0472">Membrane</keyword>
<name>A0A939JPD2_9ACTN</name>
<dbReference type="RefSeq" id="WP_086571776.1">
    <property type="nucleotide sequence ID" value="NZ_JAFMOF010000002.1"/>
</dbReference>
<organism evidence="2 3">
    <name type="scientific">Streptomyces triculaminicus</name>
    <dbReference type="NCBI Taxonomy" id="2816232"/>
    <lineage>
        <taxon>Bacteria</taxon>
        <taxon>Bacillati</taxon>
        <taxon>Actinomycetota</taxon>
        <taxon>Actinomycetes</taxon>
        <taxon>Kitasatosporales</taxon>
        <taxon>Streptomycetaceae</taxon>
        <taxon>Streptomyces</taxon>
    </lineage>
</organism>
<sequence>MEDRQPTPGEKSSNRFTEASPTTVAKTLIAQASFVAALLFYLGALYASQYYGYFHLSLFALGLGFTDLVMRSTVVLRTPVMVVFIIALIVAGLPRMSTGSRLPHRVARSLSAAGDTLARFHLVIVAAGLILLLNFRRVGPYIWVIPLVIAIGLLMGQTRDAQGNRPQGLRRRTLPALAAGLCLFWSLSLVTVQLGVRDAERDARRITERTGVLILSGKRLSLPSPTREEDLGAGLRHRYRYSNLRLVVEGRDGYYVVPVHWDHTTDPVYVIPHSEDAWVGLAPGVRPA</sequence>
<feature type="transmembrane region" description="Helical" evidence="1">
    <location>
        <begin position="117"/>
        <end position="135"/>
    </location>
</feature>
<proteinExistence type="predicted"/>
<feature type="transmembrane region" description="Helical" evidence="1">
    <location>
        <begin position="28"/>
        <end position="46"/>
    </location>
</feature>
<dbReference type="EMBL" id="JAFMOF010000002">
    <property type="protein sequence ID" value="MBO0654388.1"/>
    <property type="molecule type" value="Genomic_DNA"/>
</dbReference>
<feature type="transmembrane region" description="Helical" evidence="1">
    <location>
        <begin position="141"/>
        <end position="156"/>
    </location>
</feature>
<dbReference type="AlphaFoldDB" id="A0A939JPD2"/>